<dbReference type="RefSeq" id="WP_227733380.1">
    <property type="nucleotide sequence ID" value="NZ_JAJEPV010000022.1"/>
</dbReference>
<protein>
    <recommendedName>
        <fullName evidence="1">DUF5672 domain-containing protein</fullName>
    </recommendedName>
</protein>
<dbReference type="Proteomes" id="UP001197795">
    <property type="component" value="Unassembled WGS sequence"/>
</dbReference>
<proteinExistence type="predicted"/>
<name>A0AAE2ZYM4_9FIRM</name>
<dbReference type="EMBL" id="JAJEPV010000022">
    <property type="protein sequence ID" value="MCC2119936.1"/>
    <property type="molecule type" value="Genomic_DNA"/>
</dbReference>
<keyword evidence="3" id="KW-1185">Reference proteome</keyword>
<evidence type="ECO:0000313" key="2">
    <source>
        <dbReference type="EMBL" id="MCC2119936.1"/>
    </source>
</evidence>
<reference evidence="2 3" key="1">
    <citation type="submission" date="2021-10" db="EMBL/GenBank/DDBJ databases">
        <title>Anaerobic single-cell dispensing facilitates the cultivation of human gut bacteria.</title>
        <authorList>
            <person name="Afrizal A."/>
        </authorList>
    </citation>
    <scope>NUCLEOTIDE SEQUENCE [LARGE SCALE GENOMIC DNA]</scope>
    <source>
        <strain evidence="2 3">CLA-AA-H273</strain>
    </source>
</reference>
<evidence type="ECO:0000259" key="1">
    <source>
        <dbReference type="Pfam" id="PF18922"/>
    </source>
</evidence>
<dbReference type="AlphaFoldDB" id="A0AAE2ZYM4"/>
<sequence>MLELKNVTLVAVSSSPRAKGNIRALKLSMKKVRCGDVLFVSDKKPRHMPKGIRFEQMEKFQSIDDFNHFMVYELYKYIKTEFALIVHDDGFVVHPECWKSSFLEYDYIGAPWPLPAPDDLISYRDVNGEICRVGNSVSIRSRRLMELPSKIGMKWEKFGGWYNEDGFICVNNKHIFEQNGMKIAPIEVAKYFSHETMIPEIEGITPFAFHKWKGTNAHYPNKLYCGVIRKLERLRKKK</sequence>
<comment type="caution">
    <text evidence="2">The sequence shown here is derived from an EMBL/GenBank/DDBJ whole genome shotgun (WGS) entry which is preliminary data.</text>
</comment>
<dbReference type="Pfam" id="PF18922">
    <property type="entry name" value="DUF5672"/>
    <property type="match status" value="1"/>
</dbReference>
<gene>
    <name evidence="2" type="ORF">LKD75_10105</name>
</gene>
<organism evidence="2 3">
    <name type="scientific">Waltera acetigignens</name>
    <dbReference type="NCBI Taxonomy" id="2981769"/>
    <lineage>
        <taxon>Bacteria</taxon>
        <taxon>Bacillati</taxon>
        <taxon>Bacillota</taxon>
        <taxon>Clostridia</taxon>
        <taxon>Lachnospirales</taxon>
        <taxon>Lachnospiraceae</taxon>
        <taxon>Waltera</taxon>
    </lineage>
</organism>
<evidence type="ECO:0000313" key="3">
    <source>
        <dbReference type="Proteomes" id="UP001197795"/>
    </source>
</evidence>
<dbReference type="InterPro" id="IPR043729">
    <property type="entry name" value="DUF5672"/>
</dbReference>
<accession>A0AAE2ZYM4</accession>
<feature type="domain" description="DUF5672" evidence="1">
    <location>
        <begin position="57"/>
        <end position="210"/>
    </location>
</feature>